<evidence type="ECO:0000256" key="9">
    <source>
        <dbReference type="SAM" id="MobiDB-lite"/>
    </source>
</evidence>
<dbReference type="Pfam" id="PF03372">
    <property type="entry name" value="Exo_endo_phos"/>
    <property type="match status" value="1"/>
</dbReference>
<dbReference type="InterPro" id="IPR051547">
    <property type="entry name" value="TDP2-like"/>
</dbReference>
<reference evidence="11" key="1">
    <citation type="submission" date="2021-04" db="EMBL/GenBank/DDBJ databases">
        <title>Pseudonocardia sp. nov., isolated from sandy soil of mangrove forest.</title>
        <authorList>
            <person name="Zan Z."/>
            <person name="Huang R."/>
            <person name="Liu W."/>
        </authorList>
    </citation>
    <scope>NUCLEOTIDE SEQUENCE</scope>
    <source>
        <strain evidence="11">S2-4</strain>
    </source>
</reference>
<dbReference type="InterPro" id="IPR005135">
    <property type="entry name" value="Endo/exonuclease/phosphatase"/>
</dbReference>
<feature type="region of interest" description="Disordered" evidence="9">
    <location>
        <begin position="51"/>
        <end position="70"/>
    </location>
</feature>
<sequence>MATLRVLTFNTLAPAYVDYAARRDVLRAELHRLDPDVAALQEVEPGQAADLLGPGRHAVRHRSTDPDDPVGAELVSRWPFGAVHHIDLHLGAATAVLPWTGAVAAEVLAPPPIGPLLVVHHKPVWPIDREAVRERQAVAVARAVEDLVAERPAHVVLLGDLDATPDAASVRFLTGRQSLDGTSAAYHDAWESVRGDEPGHTFTPRNTLVRDGSMPLVRPRRIDYVLVRGEEHGPTLRVRSCELVLAGPVGEVQASDHYGVLAELEPPGRPPGELV</sequence>
<proteinExistence type="predicted"/>
<evidence type="ECO:0000256" key="2">
    <source>
        <dbReference type="ARBA" id="ARBA00001946"/>
    </source>
</evidence>
<protein>
    <submittedName>
        <fullName evidence="11">Endonuclease/exonuclease/phosphatase family protein</fullName>
    </submittedName>
</protein>
<evidence type="ECO:0000256" key="5">
    <source>
        <dbReference type="ARBA" id="ARBA00022763"/>
    </source>
</evidence>
<keyword evidence="5" id="KW-0227">DNA damage</keyword>
<dbReference type="PANTHER" id="PTHR15822">
    <property type="entry name" value="TRAF AND TNF RECEPTOR-ASSOCIATED PROTEIN"/>
    <property type="match status" value="1"/>
</dbReference>
<dbReference type="Proteomes" id="UP001165283">
    <property type="component" value="Unassembled WGS sequence"/>
</dbReference>
<gene>
    <name evidence="11" type="ORF">KDL28_16430</name>
</gene>
<comment type="cofactor">
    <cofactor evidence="2">
        <name>Mg(2+)</name>
        <dbReference type="ChEBI" id="CHEBI:18420"/>
    </cofactor>
</comment>
<keyword evidence="7" id="KW-0460">Magnesium</keyword>
<evidence type="ECO:0000256" key="6">
    <source>
        <dbReference type="ARBA" id="ARBA00022801"/>
    </source>
</evidence>
<dbReference type="SUPFAM" id="SSF56219">
    <property type="entry name" value="DNase I-like"/>
    <property type="match status" value="1"/>
</dbReference>
<evidence type="ECO:0000256" key="4">
    <source>
        <dbReference type="ARBA" id="ARBA00022723"/>
    </source>
</evidence>
<evidence type="ECO:0000256" key="1">
    <source>
        <dbReference type="ARBA" id="ARBA00001936"/>
    </source>
</evidence>
<dbReference type="RefSeq" id="WP_252439567.1">
    <property type="nucleotide sequence ID" value="NZ_JAGSOV010000035.1"/>
</dbReference>
<evidence type="ECO:0000313" key="11">
    <source>
        <dbReference type="EMBL" id="MCO1656646.1"/>
    </source>
</evidence>
<accession>A0ABT1A102</accession>
<keyword evidence="4" id="KW-0479">Metal-binding</keyword>
<keyword evidence="6" id="KW-0378">Hydrolase</keyword>
<evidence type="ECO:0000256" key="8">
    <source>
        <dbReference type="ARBA" id="ARBA00023204"/>
    </source>
</evidence>
<dbReference type="Gene3D" id="3.60.10.10">
    <property type="entry name" value="Endonuclease/exonuclease/phosphatase"/>
    <property type="match status" value="1"/>
</dbReference>
<keyword evidence="3" id="KW-0540">Nuclease</keyword>
<dbReference type="EMBL" id="JAGSOV010000035">
    <property type="protein sequence ID" value="MCO1656646.1"/>
    <property type="molecule type" value="Genomic_DNA"/>
</dbReference>
<keyword evidence="11" id="KW-0255">Endonuclease</keyword>
<dbReference type="PANTHER" id="PTHR15822:SF4">
    <property type="entry name" value="TYROSYL-DNA PHOSPHODIESTERASE 2"/>
    <property type="match status" value="1"/>
</dbReference>
<feature type="domain" description="Endonuclease/exonuclease/phosphatase" evidence="10">
    <location>
        <begin position="7"/>
        <end position="257"/>
    </location>
</feature>
<evidence type="ECO:0000256" key="7">
    <source>
        <dbReference type="ARBA" id="ARBA00022842"/>
    </source>
</evidence>
<dbReference type="InterPro" id="IPR036691">
    <property type="entry name" value="Endo/exonu/phosph_ase_sf"/>
</dbReference>
<organism evidence="11 12">
    <name type="scientific">Pseudonocardia humida</name>
    <dbReference type="NCBI Taxonomy" id="2800819"/>
    <lineage>
        <taxon>Bacteria</taxon>
        <taxon>Bacillati</taxon>
        <taxon>Actinomycetota</taxon>
        <taxon>Actinomycetes</taxon>
        <taxon>Pseudonocardiales</taxon>
        <taxon>Pseudonocardiaceae</taxon>
        <taxon>Pseudonocardia</taxon>
    </lineage>
</organism>
<keyword evidence="12" id="KW-1185">Reference proteome</keyword>
<dbReference type="GO" id="GO:0004519">
    <property type="term" value="F:endonuclease activity"/>
    <property type="evidence" value="ECO:0007669"/>
    <property type="project" value="UniProtKB-KW"/>
</dbReference>
<evidence type="ECO:0000313" key="12">
    <source>
        <dbReference type="Proteomes" id="UP001165283"/>
    </source>
</evidence>
<evidence type="ECO:0000259" key="10">
    <source>
        <dbReference type="Pfam" id="PF03372"/>
    </source>
</evidence>
<evidence type="ECO:0000256" key="3">
    <source>
        <dbReference type="ARBA" id="ARBA00022722"/>
    </source>
</evidence>
<keyword evidence="8" id="KW-0234">DNA repair</keyword>
<comment type="caution">
    <text evidence="11">The sequence shown here is derived from an EMBL/GenBank/DDBJ whole genome shotgun (WGS) entry which is preliminary data.</text>
</comment>
<comment type="cofactor">
    <cofactor evidence="1">
        <name>Mn(2+)</name>
        <dbReference type="ChEBI" id="CHEBI:29035"/>
    </cofactor>
</comment>
<name>A0ABT1A102_9PSEU</name>